<sequence>MMLVTLEEARLHLRVDAEDEDPDLTLKIHAASGAIINYLKKPAFIDGTGALLPEAVPFEVKASVLLLLGYLYKNRDEDPGKEFKLGFLPPYVTALLYPLRDPAIA</sequence>
<dbReference type="NCBIfam" id="TIGR01560">
    <property type="entry name" value="put_DNA_pack"/>
    <property type="match status" value="1"/>
</dbReference>
<gene>
    <name evidence="1" type="ORF">IRZ65_16395</name>
</gene>
<name>A0ABS0FPM8_PSELU</name>
<dbReference type="EMBL" id="JADMCD010000009">
    <property type="protein sequence ID" value="MBF8642261.1"/>
    <property type="molecule type" value="Genomic_DNA"/>
</dbReference>
<dbReference type="InterPro" id="IPR021146">
    <property type="entry name" value="Phage_gp6-like_head-tail"/>
</dbReference>
<protein>
    <submittedName>
        <fullName evidence="1">Phage gp6-like head-tail connector protein</fullName>
    </submittedName>
</protein>
<dbReference type="InterPro" id="IPR006450">
    <property type="entry name" value="Phage_HK97_gp6-like"/>
</dbReference>
<comment type="caution">
    <text evidence="1">The sequence shown here is derived from an EMBL/GenBank/DDBJ whole genome shotgun (WGS) entry which is preliminary data.</text>
</comment>
<proteinExistence type="predicted"/>
<evidence type="ECO:0000313" key="2">
    <source>
        <dbReference type="Proteomes" id="UP000626180"/>
    </source>
</evidence>
<dbReference type="Proteomes" id="UP000626180">
    <property type="component" value="Unassembled WGS sequence"/>
</dbReference>
<accession>A0ABS0FPM8</accession>
<dbReference type="CDD" id="cd08054">
    <property type="entry name" value="gp6"/>
    <property type="match status" value="1"/>
</dbReference>
<organism evidence="1 2">
    <name type="scientific">Pseudomonas luteola</name>
    <dbReference type="NCBI Taxonomy" id="47886"/>
    <lineage>
        <taxon>Bacteria</taxon>
        <taxon>Pseudomonadati</taxon>
        <taxon>Pseudomonadota</taxon>
        <taxon>Gammaproteobacteria</taxon>
        <taxon>Pseudomonadales</taxon>
        <taxon>Pseudomonadaceae</taxon>
        <taxon>Pseudomonas</taxon>
    </lineage>
</organism>
<dbReference type="Gene3D" id="1.10.3230.30">
    <property type="entry name" value="Phage gp6-like head-tail connector protein"/>
    <property type="match status" value="1"/>
</dbReference>
<evidence type="ECO:0000313" key="1">
    <source>
        <dbReference type="EMBL" id="MBF8642261.1"/>
    </source>
</evidence>
<dbReference type="RefSeq" id="WP_073450277.1">
    <property type="nucleotide sequence ID" value="NZ_FQYS01000009.1"/>
</dbReference>
<dbReference type="Pfam" id="PF05135">
    <property type="entry name" value="Phage_connect_1"/>
    <property type="match status" value="1"/>
</dbReference>
<keyword evidence="2" id="KW-1185">Reference proteome</keyword>
<reference evidence="1 2" key="1">
    <citation type="submission" date="2020-10" db="EMBL/GenBank/DDBJ databases">
        <title>Genome sequences of Pseudomonas isolates.</title>
        <authorList>
            <person name="Wessels L."/>
            <person name="Reich F."/>
            <person name="Hammerl J."/>
        </authorList>
    </citation>
    <scope>NUCLEOTIDE SEQUENCE [LARGE SCALE GENOMIC DNA]</scope>
    <source>
        <strain evidence="1 2">20-MO00624-0</strain>
    </source>
</reference>